<dbReference type="Gene3D" id="1.10.1760.20">
    <property type="match status" value="1"/>
</dbReference>
<comment type="caution">
    <text evidence="2">The sequence shown here is derived from an EMBL/GenBank/DDBJ whole genome shotgun (WGS) entry which is preliminary data.</text>
</comment>
<feature type="transmembrane region" description="Helical" evidence="1">
    <location>
        <begin position="38"/>
        <end position="57"/>
    </location>
</feature>
<keyword evidence="1" id="KW-0812">Transmembrane</keyword>
<dbReference type="Proteomes" id="UP000468388">
    <property type="component" value="Unassembled WGS sequence"/>
</dbReference>
<dbReference type="OrthoDB" id="668002at2"/>
<keyword evidence="1" id="KW-0472">Membrane</keyword>
<sequence length="145" mass="16339">METAHRTVNLAPRYGITIAVISIVFSIIFNVTKTSDNLWTGYFGALLVFLGVLFSVIHYNSQHHEKTSMLALFGMGFRTTLWSVIIFSMFSLVFHFFEPERTDSSNFWISLVGNVLFIPLILGLLASLIAAMAFKKNQKTTKPGR</sequence>
<reference evidence="2 3" key="1">
    <citation type="submission" date="2019-12" db="EMBL/GenBank/DDBJ databases">
        <title>The draft genomic sequence of strain Chitinophaga oryziterrae JCM 16595.</title>
        <authorList>
            <person name="Zhang X."/>
        </authorList>
    </citation>
    <scope>NUCLEOTIDE SEQUENCE [LARGE SCALE GENOMIC DNA]</scope>
    <source>
        <strain evidence="2 3">JCM 16595</strain>
    </source>
</reference>
<dbReference type="EMBL" id="WRXO01000010">
    <property type="protein sequence ID" value="MVT44144.1"/>
    <property type="molecule type" value="Genomic_DNA"/>
</dbReference>
<evidence type="ECO:0000313" key="2">
    <source>
        <dbReference type="EMBL" id="MVT44144.1"/>
    </source>
</evidence>
<feature type="transmembrane region" description="Helical" evidence="1">
    <location>
        <begin position="107"/>
        <end position="134"/>
    </location>
</feature>
<evidence type="ECO:0000256" key="1">
    <source>
        <dbReference type="SAM" id="Phobius"/>
    </source>
</evidence>
<name>A0A6N8JGQ6_9BACT</name>
<dbReference type="AlphaFoldDB" id="A0A6N8JGQ6"/>
<dbReference type="RefSeq" id="WP_157302948.1">
    <property type="nucleotide sequence ID" value="NZ_BAAAZB010000021.1"/>
</dbReference>
<proteinExistence type="predicted"/>
<accession>A0A6N8JGQ6</accession>
<organism evidence="2 3">
    <name type="scientific">Chitinophaga oryziterrae</name>
    <dbReference type="NCBI Taxonomy" id="1031224"/>
    <lineage>
        <taxon>Bacteria</taxon>
        <taxon>Pseudomonadati</taxon>
        <taxon>Bacteroidota</taxon>
        <taxon>Chitinophagia</taxon>
        <taxon>Chitinophagales</taxon>
        <taxon>Chitinophagaceae</taxon>
        <taxon>Chitinophaga</taxon>
    </lineage>
</organism>
<gene>
    <name evidence="2" type="ORF">GO495_26350</name>
</gene>
<feature type="transmembrane region" description="Helical" evidence="1">
    <location>
        <begin position="69"/>
        <end position="95"/>
    </location>
</feature>
<keyword evidence="3" id="KW-1185">Reference proteome</keyword>
<keyword evidence="1" id="KW-1133">Transmembrane helix</keyword>
<protein>
    <recommendedName>
        <fullName evidence="4">DUF4199 family protein</fullName>
    </recommendedName>
</protein>
<evidence type="ECO:0000313" key="3">
    <source>
        <dbReference type="Proteomes" id="UP000468388"/>
    </source>
</evidence>
<feature type="transmembrane region" description="Helical" evidence="1">
    <location>
        <begin position="12"/>
        <end position="32"/>
    </location>
</feature>
<evidence type="ECO:0008006" key="4">
    <source>
        <dbReference type="Google" id="ProtNLM"/>
    </source>
</evidence>